<feature type="domain" description="N-acetyltransferase" evidence="1">
    <location>
        <begin position="1"/>
        <end position="140"/>
    </location>
</feature>
<proteinExistence type="predicted"/>
<dbReference type="InterPro" id="IPR000182">
    <property type="entry name" value="GNAT_dom"/>
</dbReference>
<protein>
    <recommendedName>
        <fullName evidence="1">N-acetyltransferase domain-containing protein</fullName>
    </recommendedName>
</protein>
<gene>
    <name evidence="2" type="ORF">NA2_04266</name>
</gene>
<keyword evidence="3" id="KW-1185">Reference proteome</keyword>
<dbReference type="Pfam" id="PF00583">
    <property type="entry name" value="Acetyltransf_1"/>
    <property type="match status" value="1"/>
</dbReference>
<dbReference type="SUPFAM" id="SSF55729">
    <property type="entry name" value="Acyl-CoA N-acyltransferases (Nat)"/>
    <property type="match status" value="1"/>
</dbReference>
<dbReference type="EMBL" id="AMRM01000004">
    <property type="protein sequence ID" value="EKF19975.1"/>
    <property type="molecule type" value="Genomic_DNA"/>
</dbReference>
<evidence type="ECO:0000259" key="1">
    <source>
        <dbReference type="PROSITE" id="PS51186"/>
    </source>
</evidence>
<name>K2MGZ1_9HYPH</name>
<evidence type="ECO:0000313" key="2">
    <source>
        <dbReference type="EMBL" id="EKF19975.1"/>
    </source>
</evidence>
<reference evidence="2 3" key="1">
    <citation type="journal article" date="2012" name="J. Bacteriol.">
        <title>Genome Sequence of Nitratireductor pacificus Type Strain pht-3B.</title>
        <authorList>
            <person name="Lai Q."/>
            <person name="Li G."/>
            <person name="Shao Z."/>
        </authorList>
    </citation>
    <scope>NUCLEOTIDE SEQUENCE [LARGE SCALE GENOMIC DNA]</scope>
    <source>
        <strain evidence="3">pht-3B</strain>
    </source>
</reference>
<dbReference type="eggNOG" id="COG0456">
    <property type="taxonomic scope" value="Bacteria"/>
</dbReference>
<dbReference type="OrthoDB" id="9787920at2"/>
<dbReference type="PROSITE" id="PS51186">
    <property type="entry name" value="GNAT"/>
    <property type="match status" value="1"/>
</dbReference>
<dbReference type="InterPro" id="IPR016181">
    <property type="entry name" value="Acyl_CoA_acyltransferase"/>
</dbReference>
<sequence>MHLTFETTDNPDPKDERFIETHLSAFNDADVGASGKRQLSVFVRDGTGTVAAGISGYTAWGWLYVQRLWVSESLRGQRMAGRMLEQAEREAIARGCHGAFIDTFNPSAAKAYLRQGYHPFGALDDFPAGRSRIFLQKRLGEGSGRR</sequence>
<dbReference type="STRING" id="391937.NA2_04266"/>
<dbReference type="CDD" id="cd04301">
    <property type="entry name" value="NAT_SF"/>
    <property type="match status" value="1"/>
</dbReference>
<comment type="caution">
    <text evidence="2">The sequence shown here is derived from an EMBL/GenBank/DDBJ whole genome shotgun (WGS) entry which is preliminary data.</text>
</comment>
<dbReference type="AlphaFoldDB" id="K2MGZ1"/>
<dbReference type="GO" id="GO:0016747">
    <property type="term" value="F:acyltransferase activity, transferring groups other than amino-acyl groups"/>
    <property type="evidence" value="ECO:0007669"/>
    <property type="project" value="InterPro"/>
</dbReference>
<dbReference type="Proteomes" id="UP000006786">
    <property type="component" value="Unassembled WGS sequence"/>
</dbReference>
<dbReference type="RefSeq" id="WP_008594594.1">
    <property type="nucleotide sequence ID" value="NZ_AMRM01000004.1"/>
</dbReference>
<dbReference type="Gene3D" id="3.40.630.30">
    <property type="match status" value="1"/>
</dbReference>
<accession>K2MGZ1</accession>
<organism evidence="2 3">
    <name type="scientific">Nitratireductor pacificus pht-3B</name>
    <dbReference type="NCBI Taxonomy" id="391937"/>
    <lineage>
        <taxon>Bacteria</taxon>
        <taxon>Pseudomonadati</taxon>
        <taxon>Pseudomonadota</taxon>
        <taxon>Alphaproteobacteria</taxon>
        <taxon>Hyphomicrobiales</taxon>
        <taxon>Phyllobacteriaceae</taxon>
        <taxon>Nitratireductor</taxon>
    </lineage>
</organism>
<evidence type="ECO:0000313" key="3">
    <source>
        <dbReference type="Proteomes" id="UP000006786"/>
    </source>
</evidence>
<dbReference type="PATRIC" id="fig|391937.3.peg.879"/>